<dbReference type="InterPro" id="IPR042100">
    <property type="entry name" value="Bug_dom1"/>
</dbReference>
<dbReference type="AlphaFoldDB" id="A0A7G9RVI7"/>
<proteinExistence type="inferred from homology"/>
<name>A0A7G9RVI7_9BURK</name>
<dbReference type="EMBL" id="CP060714">
    <property type="protein sequence ID" value="QNN59612.1"/>
    <property type="molecule type" value="Genomic_DNA"/>
</dbReference>
<dbReference type="Gene3D" id="3.40.190.10">
    <property type="entry name" value="Periplasmic binding protein-like II"/>
    <property type="match status" value="1"/>
</dbReference>
<evidence type="ECO:0000313" key="2">
    <source>
        <dbReference type="EMBL" id="QNN59612.1"/>
    </source>
</evidence>
<comment type="similarity">
    <text evidence="1">Belongs to the UPF0065 (bug) family.</text>
</comment>
<dbReference type="PANTHER" id="PTHR42928">
    <property type="entry name" value="TRICARBOXYLATE-BINDING PROTEIN"/>
    <property type="match status" value="1"/>
</dbReference>
<dbReference type="Gene3D" id="3.40.190.150">
    <property type="entry name" value="Bordetella uptake gene, domain 1"/>
    <property type="match status" value="1"/>
</dbReference>
<keyword evidence="3" id="KW-1185">Reference proteome</keyword>
<reference evidence="2 3" key="1">
    <citation type="submission" date="2020-08" db="EMBL/GenBank/DDBJ databases">
        <title>Genome sequence of Diaphorobacter ruginosibacter DSM 27467T.</title>
        <authorList>
            <person name="Hyun D.-W."/>
            <person name="Bae J.-W."/>
        </authorList>
    </citation>
    <scope>NUCLEOTIDE SEQUENCE [LARGE SCALE GENOMIC DNA]</scope>
    <source>
        <strain evidence="2 3">DSM 27467</strain>
    </source>
</reference>
<dbReference type="InterPro" id="IPR005064">
    <property type="entry name" value="BUG"/>
</dbReference>
<dbReference type="Proteomes" id="UP000515811">
    <property type="component" value="Chromosome"/>
</dbReference>
<evidence type="ECO:0000313" key="3">
    <source>
        <dbReference type="Proteomes" id="UP000515811"/>
    </source>
</evidence>
<dbReference type="SUPFAM" id="SSF53850">
    <property type="entry name" value="Periplasmic binding protein-like II"/>
    <property type="match status" value="1"/>
</dbReference>
<organism evidence="2 3">
    <name type="scientific">Diaphorobacter ruginosibacter</name>
    <dbReference type="NCBI Taxonomy" id="1715720"/>
    <lineage>
        <taxon>Bacteria</taxon>
        <taxon>Pseudomonadati</taxon>
        <taxon>Pseudomonadota</taxon>
        <taxon>Betaproteobacteria</taxon>
        <taxon>Burkholderiales</taxon>
        <taxon>Comamonadaceae</taxon>
        <taxon>Diaphorobacter</taxon>
    </lineage>
</organism>
<dbReference type="PANTHER" id="PTHR42928:SF5">
    <property type="entry name" value="BLR1237 PROTEIN"/>
    <property type="match status" value="1"/>
</dbReference>
<dbReference type="KEGG" id="drg:H9K76_12745"/>
<protein>
    <submittedName>
        <fullName evidence="2">Tripartite tricarboxylate transporter substrate binding protein</fullName>
    </submittedName>
</protein>
<dbReference type="PIRSF" id="PIRSF017082">
    <property type="entry name" value="YflP"/>
    <property type="match status" value="1"/>
</dbReference>
<sequence length="278" mass="29338">MARRLAEHLRQDLKQPVVVDNRAGASGNIGAENVAHAAPDGCTLMLTAAPFAIAPAVFKGLSFHPVKDFTAIAKVASVPLLVVTRADSPLKSMADLMEAARRKPDAISYGTFGTGAPPHLVGSQIQRLGNFHMTHVPYKGGQAALPDLLSGQLDIAIMDVVSMTPLIRAGRLRALAITGPQRTAALPDVPTLAQAGIAFDTVGWYAIFGPAKMDPATTARINQAANRAMKLPDMTKAVLDGGALLVDPPPTAEQWQAAFNDEVRIWGEVARSANISLD</sequence>
<accession>A0A7G9RVI7</accession>
<gene>
    <name evidence="2" type="ORF">H9K76_12745</name>
</gene>
<evidence type="ECO:0000256" key="1">
    <source>
        <dbReference type="ARBA" id="ARBA00006987"/>
    </source>
</evidence>
<dbReference type="Pfam" id="PF03401">
    <property type="entry name" value="TctC"/>
    <property type="match status" value="1"/>
</dbReference>